<feature type="domain" description="DUF1989" evidence="1">
    <location>
        <begin position="41"/>
        <end position="215"/>
    </location>
</feature>
<dbReference type="Pfam" id="PF09347">
    <property type="entry name" value="DUF1989"/>
    <property type="match status" value="1"/>
</dbReference>
<dbReference type="AlphaFoldDB" id="A0A6G1H156"/>
<sequence length="282" mass="31236">MTSNTAPKPAYTTPAINTALYSRIASTASQPSARRTITSFVIPPRSGRAWKVPSGYVLRLSTPEGPQVGDLNLWNSNNPRERFWASRTKQLQSSHVSVSDRLWSCLPYMRPMVTIVADSLNDYGVDEWGGRCHDLLGTRCDPYVNKLLTGVDYDFHCHSNLVRAVLPYGLNESDVHDVINVFQVTGLNEEGKYFMRSSPATKDSYIEFFAEQDLLCALSTCPGGDLSAWGFGEGGDMKETCRPIKVEVFQLDDEVKILAGWVPPTPPNYQGVHGMTVPIGEL</sequence>
<dbReference type="PANTHER" id="PTHR31527">
    <property type="entry name" value="RE64534P"/>
    <property type="match status" value="1"/>
</dbReference>
<gene>
    <name evidence="2" type="ORF">K402DRAFT_376628</name>
</gene>
<dbReference type="PANTHER" id="PTHR31527:SF0">
    <property type="entry name" value="RE64534P"/>
    <property type="match status" value="1"/>
</dbReference>
<dbReference type="Proteomes" id="UP000800041">
    <property type="component" value="Unassembled WGS sequence"/>
</dbReference>
<proteinExistence type="predicted"/>
<organism evidence="2 3">
    <name type="scientific">Aulographum hederae CBS 113979</name>
    <dbReference type="NCBI Taxonomy" id="1176131"/>
    <lineage>
        <taxon>Eukaryota</taxon>
        <taxon>Fungi</taxon>
        <taxon>Dikarya</taxon>
        <taxon>Ascomycota</taxon>
        <taxon>Pezizomycotina</taxon>
        <taxon>Dothideomycetes</taxon>
        <taxon>Pleosporomycetidae</taxon>
        <taxon>Aulographales</taxon>
        <taxon>Aulographaceae</taxon>
    </lineage>
</organism>
<accession>A0A6G1H156</accession>
<name>A0A6G1H156_9PEZI</name>
<evidence type="ECO:0000259" key="1">
    <source>
        <dbReference type="Pfam" id="PF09347"/>
    </source>
</evidence>
<protein>
    <recommendedName>
        <fullName evidence="1">DUF1989 domain-containing protein</fullName>
    </recommendedName>
</protein>
<reference evidence="2" key="1">
    <citation type="journal article" date="2020" name="Stud. Mycol.">
        <title>101 Dothideomycetes genomes: a test case for predicting lifestyles and emergence of pathogens.</title>
        <authorList>
            <person name="Haridas S."/>
            <person name="Albert R."/>
            <person name="Binder M."/>
            <person name="Bloem J."/>
            <person name="Labutti K."/>
            <person name="Salamov A."/>
            <person name="Andreopoulos B."/>
            <person name="Baker S."/>
            <person name="Barry K."/>
            <person name="Bills G."/>
            <person name="Bluhm B."/>
            <person name="Cannon C."/>
            <person name="Castanera R."/>
            <person name="Culley D."/>
            <person name="Daum C."/>
            <person name="Ezra D."/>
            <person name="Gonzalez J."/>
            <person name="Henrissat B."/>
            <person name="Kuo A."/>
            <person name="Liang C."/>
            <person name="Lipzen A."/>
            <person name="Lutzoni F."/>
            <person name="Magnuson J."/>
            <person name="Mondo S."/>
            <person name="Nolan M."/>
            <person name="Ohm R."/>
            <person name="Pangilinan J."/>
            <person name="Park H.-J."/>
            <person name="Ramirez L."/>
            <person name="Alfaro M."/>
            <person name="Sun H."/>
            <person name="Tritt A."/>
            <person name="Yoshinaga Y."/>
            <person name="Zwiers L.-H."/>
            <person name="Turgeon B."/>
            <person name="Goodwin S."/>
            <person name="Spatafora J."/>
            <person name="Crous P."/>
            <person name="Grigoriev I."/>
        </authorList>
    </citation>
    <scope>NUCLEOTIDE SEQUENCE</scope>
    <source>
        <strain evidence="2">CBS 113979</strain>
    </source>
</reference>
<keyword evidence="3" id="KW-1185">Reference proteome</keyword>
<dbReference type="InterPro" id="IPR018959">
    <property type="entry name" value="DUF1989"/>
</dbReference>
<dbReference type="EMBL" id="ML977155">
    <property type="protein sequence ID" value="KAF1986750.1"/>
    <property type="molecule type" value="Genomic_DNA"/>
</dbReference>
<evidence type="ECO:0000313" key="2">
    <source>
        <dbReference type="EMBL" id="KAF1986750.1"/>
    </source>
</evidence>
<evidence type="ECO:0000313" key="3">
    <source>
        <dbReference type="Proteomes" id="UP000800041"/>
    </source>
</evidence>
<dbReference type="OrthoDB" id="504708at2759"/>